<name>A0A372NMG6_9SPHI</name>
<gene>
    <name evidence="1" type="ORF">D0C36_22650</name>
</gene>
<dbReference type="Pfam" id="PF09357">
    <property type="entry name" value="RteC"/>
    <property type="match status" value="1"/>
</dbReference>
<evidence type="ECO:0000313" key="2">
    <source>
        <dbReference type="Proteomes" id="UP000264217"/>
    </source>
</evidence>
<proteinExistence type="predicted"/>
<keyword evidence="2" id="KW-1185">Reference proteome</keyword>
<accession>A0A372NMG6</accession>
<reference evidence="1 2" key="1">
    <citation type="submission" date="2018-08" db="EMBL/GenBank/DDBJ databases">
        <title>Mucilaginibacter sp. MYSH2.</title>
        <authorList>
            <person name="Seo T."/>
        </authorList>
    </citation>
    <scope>NUCLEOTIDE SEQUENCE [LARGE SCALE GENOMIC DNA]</scope>
    <source>
        <strain evidence="1 2">MYSH2</strain>
    </source>
</reference>
<comment type="caution">
    <text evidence="1">The sequence shown here is derived from an EMBL/GenBank/DDBJ whole genome shotgun (WGS) entry which is preliminary data.</text>
</comment>
<dbReference type="RefSeq" id="WP_117394015.1">
    <property type="nucleotide sequence ID" value="NZ_QWDC01000005.1"/>
</dbReference>
<protein>
    <submittedName>
        <fullName evidence="1">Tetracycline regulation of excision, RteC</fullName>
    </submittedName>
</protein>
<dbReference type="EMBL" id="QWDC01000005">
    <property type="protein sequence ID" value="RFZ90048.1"/>
    <property type="molecule type" value="Genomic_DNA"/>
</dbReference>
<organism evidence="1 2">
    <name type="scientific">Mucilaginibacter conchicola</name>
    <dbReference type="NCBI Taxonomy" id="2303333"/>
    <lineage>
        <taxon>Bacteria</taxon>
        <taxon>Pseudomonadati</taxon>
        <taxon>Bacteroidota</taxon>
        <taxon>Sphingobacteriia</taxon>
        <taxon>Sphingobacteriales</taxon>
        <taxon>Sphingobacteriaceae</taxon>
        <taxon>Mucilaginibacter</taxon>
    </lineage>
</organism>
<dbReference type="Proteomes" id="UP000264217">
    <property type="component" value="Unassembled WGS sequence"/>
</dbReference>
<sequence length="277" mass="33148">MIVKFSERLYADLHRDLNEITLEEDQTIKRLERAIYCSLKYMRKLKDFCKLNAPKTVDDEIQFFKSIKPKFKSQLIYYQSLLHIEIRKPIGESKVVRDYFLNELRVLHHFFESNLSFYQYIRTNASYLDQFYFVRGNYDVHLDPDQCIIDFDPDFSTTHDHKLAQVLASELLQDHLEQSILRYSQKDTVVQSDPELREFDWKQTKVALIELIYSWHATEAFGKKNLKSIVKFIERAFNVSLGNFYDTYDWLCGRQTPTAYLDEMKAAFLTRLQKKLR</sequence>
<dbReference type="AlphaFoldDB" id="A0A372NMG6"/>
<dbReference type="InterPro" id="IPR018534">
    <property type="entry name" value="Tet_reg_excision_RteC"/>
</dbReference>
<dbReference type="OrthoDB" id="790983at2"/>
<evidence type="ECO:0000313" key="1">
    <source>
        <dbReference type="EMBL" id="RFZ90048.1"/>
    </source>
</evidence>